<organism evidence="2">
    <name type="scientific">OCS116 cluster bacterium</name>
    <dbReference type="NCBI Taxonomy" id="2030921"/>
    <lineage>
        <taxon>Bacteria</taxon>
        <taxon>Pseudomonadati</taxon>
        <taxon>Pseudomonadota</taxon>
        <taxon>Alphaproteobacteria</taxon>
        <taxon>OCS116 cluster</taxon>
    </lineage>
</organism>
<sequence length="282" mass="32166">MPIFISYTHSDSEFAQSLAINLVQAKQNVWIDKWELNAGDSLMERVQNALGDADAILILLSEDSVQSEWCKKELNSGLTRELEEKSTLVIPIVLDNCKIPLFLKDKLRIDFRKGRDEQLALLLRSLEKISNPSQGRIDTPEYHVDWSMNSIGHDERQGIEWIFVDHSEKLPYVVMTQVLMLPKGYSAKAYNLLLTDDERFIFSARCMEFALKKVDDFCIILSSSVPQVLERVIDDDVHGGKVSVQITVRRMGMDNGMDTLVQVDNNLREAIKHTLGVTRKNI</sequence>
<dbReference type="SUPFAM" id="SSF52200">
    <property type="entry name" value="Toll/Interleukin receptor TIR domain"/>
    <property type="match status" value="1"/>
</dbReference>
<protein>
    <recommendedName>
        <fullName evidence="1">TIR domain-containing protein</fullName>
    </recommendedName>
</protein>
<proteinExistence type="predicted"/>
<comment type="caution">
    <text evidence="2">The sequence shown here is derived from an EMBL/GenBank/DDBJ whole genome shotgun (WGS) entry which is preliminary data.</text>
</comment>
<dbReference type="SMART" id="SM00255">
    <property type="entry name" value="TIR"/>
    <property type="match status" value="1"/>
</dbReference>
<dbReference type="Pfam" id="PF13676">
    <property type="entry name" value="TIR_2"/>
    <property type="match status" value="1"/>
</dbReference>
<feature type="domain" description="TIR" evidence="1">
    <location>
        <begin position="1"/>
        <end position="130"/>
    </location>
</feature>
<dbReference type="Gene3D" id="3.40.50.10140">
    <property type="entry name" value="Toll/interleukin-1 receptor homology (TIR) domain"/>
    <property type="match status" value="1"/>
</dbReference>
<dbReference type="GO" id="GO:0007165">
    <property type="term" value="P:signal transduction"/>
    <property type="evidence" value="ECO:0007669"/>
    <property type="project" value="InterPro"/>
</dbReference>
<reference evidence="2" key="2">
    <citation type="journal article" date="2018" name="ISME J.">
        <title>A dynamic microbial community with high functional redundancy inhabits the cold, oxic subseafloor aquifer.</title>
        <authorList>
            <person name="Tully B.J."/>
            <person name="Wheat C.G."/>
            <person name="Glazer B.T."/>
            <person name="Huber J.A."/>
        </authorList>
    </citation>
    <scope>NUCLEOTIDE SEQUENCE</scope>
    <source>
        <strain evidence="2">NORP83</strain>
    </source>
</reference>
<name>A0A2A4Z6H4_9PROT</name>
<reference key="1">
    <citation type="submission" date="2017-08" db="EMBL/GenBank/DDBJ databases">
        <title>A dynamic microbial community with high functional redundancy inhabits the cold, oxic subseafloor aquifer.</title>
        <authorList>
            <person name="Tully B.J."/>
            <person name="Wheat C.G."/>
            <person name="Glazer B.T."/>
            <person name="Huber J.A."/>
        </authorList>
    </citation>
    <scope>NUCLEOTIDE SEQUENCE [LARGE SCALE GENOMIC DNA]</scope>
</reference>
<evidence type="ECO:0000313" key="2">
    <source>
        <dbReference type="EMBL" id="PCJ02562.1"/>
    </source>
</evidence>
<evidence type="ECO:0000259" key="1">
    <source>
        <dbReference type="PROSITE" id="PS50104"/>
    </source>
</evidence>
<dbReference type="InterPro" id="IPR000157">
    <property type="entry name" value="TIR_dom"/>
</dbReference>
<dbReference type="InterPro" id="IPR035897">
    <property type="entry name" value="Toll_tir_struct_dom_sf"/>
</dbReference>
<dbReference type="EMBL" id="NVUS01000004">
    <property type="protein sequence ID" value="PCJ02562.1"/>
    <property type="molecule type" value="Genomic_DNA"/>
</dbReference>
<accession>A0A2A4Z6H4</accession>
<dbReference type="AlphaFoldDB" id="A0A2A4Z6H4"/>
<dbReference type="PROSITE" id="PS50104">
    <property type="entry name" value="TIR"/>
    <property type="match status" value="1"/>
</dbReference>
<gene>
    <name evidence="2" type="ORF">COB13_05060</name>
</gene>